<dbReference type="AlphaFoldDB" id="A0A919B277"/>
<feature type="coiled-coil region" evidence="1">
    <location>
        <begin position="27"/>
        <end position="54"/>
    </location>
</feature>
<sequence length="246" mass="26640">MRITDCEMAHLVVNEARAEDALKGVAAGQLVEQARRLAEKAEELLEQAVIAERQRDTPWEQIGQALGGLSKSAAHKRYGAIVNEWAAHYDGTSTEDENTGEEALGPAAPFVVAYRLVERTWKEAEKIIDDQDLLAALRNATIAASGTDSPLPGDQRVMTPQGEEPELPFLTDRSGRGRAAAFTALVTRRQEASQSARSAAAHLFEAFAASSERGYPFEPSSLEARLTIVEHQVAALLADRASYGKA</sequence>
<accession>A0A919B277</accession>
<evidence type="ECO:0000313" key="3">
    <source>
        <dbReference type="Proteomes" id="UP000638313"/>
    </source>
</evidence>
<gene>
    <name evidence="2" type="ORF">GCM10010218_23690</name>
</gene>
<keyword evidence="1" id="KW-0175">Coiled coil</keyword>
<keyword evidence="3" id="KW-1185">Reference proteome</keyword>
<evidence type="ECO:0000256" key="1">
    <source>
        <dbReference type="SAM" id="Coils"/>
    </source>
</evidence>
<proteinExistence type="predicted"/>
<reference evidence="2" key="2">
    <citation type="submission" date="2020-09" db="EMBL/GenBank/DDBJ databases">
        <authorList>
            <person name="Sun Q."/>
            <person name="Ohkuma M."/>
        </authorList>
    </citation>
    <scope>NUCLEOTIDE SEQUENCE</scope>
    <source>
        <strain evidence="2">JCM 4059</strain>
    </source>
</reference>
<reference evidence="2" key="1">
    <citation type="journal article" date="2014" name="Int. J. Syst. Evol. Microbiol.">
        <title>Complete genome sequence of Corynebacterium casei LMG S-19264T (=DSM 44701T), isolated from a smear-ripened cheese.</title>
        <authorList>
            <consortium name="US DOE Joint Genome Institute (JGI-PGF)"/>
            <person name="Walter F."/>
            <person name="Albersmeier A."/>
            <person name="Kalinowski J."/>
            <person name="Ruckert C."/>
        </authorList>
    </citation>
    <scope>NUCLEOTIDE SEQUENCE</scope>
    <source>
        <strain evidence="2">JCM 4059</strain>
    </source>
</reference>
<organism evidence="2 3">
    <name type="scientific">Streptomyces mashuensis</name>
    <dbReference type="NCBI Taxonomy" id="33904"/>
    <lineage>
        <taxon>Bacteria</taxon>
        <taxon>Bacillati</taxon>
        <taxon>Actinomycetota</taxon>
        <taxon>Actinomycetes</taxon>
        <taxon>Kitasatosporales</taxon>
        <taxon>Streptomycetaceae</taxon>
        <taxon>Streptomyces</taxon>
    </lineage>
</organism>
<protein>
    <submittedName>
        <fullName evidence="2">Uncharacterized protein</fullName>
    </submittedName>
</protein>
<comment type="caution">
    <text evidence="2">The sequence shown here is derived from an EMBL/GenBank/DDBJ whole genome shotgun (WGS) entry which is preliminary data.</text>
</comment>
<name>A0A919B277_9ACTN</name>
<evidence type="ECO:0000313" key="2">
    <source>
        <dbReference type="EMBL" id="GHF41903.1"/>
    </source>
</evidence>
<dbReference type="EMBL" id="BNBD01000004">
    <property type="protein sequence ID" value="GHF41903.1"/>
    <property type="molecule type" value="Genomic_DNA"/>
</dbReference>
<dbReference type="RefSeq" id="WP_190129495.1">
    <property type="nucleotide sequence ID" value="NZ_BNBD01000004.1"/>
</dbReference>
<dbReference type="Proteomes" id="UP000638313">
    <property type="component" value="Unassembled WGS sequence"/>
</dbReference>